<dbReference type="SUPFAM" id="SSF53383">
    <property type="entry name" value="PLP-dependent transferases"/>
    <property type="match status" value="1"/>
</dbReference>
<dbReference type="Gramene" id="rna-gnl|WGS:NBSK|LSAT_8X134041_mrna">
    <property type="protein sequence ID" value="cds-PLY89642.1"/>
    <property type="gene ID" value="gene-LSAT_8X134041"/>
</dbReference>
<dbReference type="GO" id="GO:0004838">
    <property type="term" value="F:L-tyrosine-2-oxoglutarate transaminase activity"/>
    <property type="evidence" value="ECO:0000318"/>
    <property type="project" value="GO_Central"/>
</dbReference>
<dbReference type="OrthoDB" id="7042322at2759"/>
<evidence type="ECO:0000256" key="1">
    <source>
        <dbReference type="ARBA" id="ARBA00001933"/>
    </source>
</evidence>
<feature type="domain" description="Aminotransferase class I/classII large" evidence="7">
    <location>
        <begin position="42"/>
        <end position="406"/>
    </location>
</feature>
<evidence type="ECO:0000259" key="7">
    <source>
        <dbReference type="Pfam" id="PF00155"/>
    </source>
</evidence>
<dbReference type="InterPro" id="IPR015422">
    <property type="entry name" value="PyrdxlP-dep_Trfase_small"/>
</dbReference>
<proteinExistence type="inferred from homology"/>
<dbReference type="Gene3D" id="3.40.640.10">
    <property type="entry name" value="Type I PLP-dependent aspartate aminotransferase-like (Major domain)"/>
    <property type="match status" value="1"/>
</dbReference>
<comment type="cofactor">
    <cofactor evidence="1 4 5">
        <name>pyridoxal 5'-phosphate</name>
        <dbReference type="ChEBI" id="CHEBI:597326"/>
    </cofactor>
</comment>
<evidence type="ECO:0000256" key="6">
    <source>
        <dbReference type="SAM" id="MobiDB-lite"/>
    </source>
</evidence>
<dbReference type="Gene3D" id="3.90.1150.10">
    <property type="entry name" value="Aspartate Aminotransferase, domain 1"/>
    <property type="match status" value="1"/>
</dbReference>
<keyword evidence="3 4" id="KW-0663">Pyridoxal phosphate</keyword>
<dbReference type="FunFam" id="3.40.640.10:FF:000048">
    <property type="entry name" value="tyrosine aminotransferase"/>
    <property type="match status" value="1"/>
</dbReference>
<dbReference type="InterPro" id="IPR015424">
    <property type="entry name" value="PyrdxlP-dep_Trfase"/>
</dbReference>
<dbReference type="PIRSF" id="PIRSF000517">
    <property type="entry name" value="Tyr_transaminase"/>
    <property type="match status" value="1"/>
</dbReference>
<dbReference type="InterPro" id="IPR005958">
    <property type="entry name" value="TyrNic_aminoTrfase"/>
</dbReference>
<evidence type="ECO:0000313" key="8">
    <source>
        <dbReference type="EMBL" id="KAJ0192247.1"/>
    </source>
</evidence>
<dbReference type="PANTHER" id="PTHR45744">
    <property type="entry name" value="TYROSINE AMINOTRANSFERASE"/>
    <property type="match status" value="1"/>
</dbReference>
<dbReference type="PANTHER" id="PTHR45744:SF11">
    <property type="entry name" value="TYROSINE AMINOTRANSFERASE"/>
    <property type="match status" value="1"/>
</dbReference>
<comment type="similarity">
    <text evidence="2 4">Belongs to the class-I pyridoxal-phosphate-dependent aminotransferase family.</text>
</comment>
<evidence type="ECO:0000256" key="5">
    <source>
        <dbReference type="PIRSR" id="PIRSR000517-1"/>
    </source>
</evidence>
<reference evidence="8 9" key="1">
    <citation type="journal article" date="2017" name="Nat. Commun.">
        <title>Genome assembly with in vitro proximity ligation data and whole-genome triplication in lettuce.</title>
        <authorList>
            <person name="Reyes-Chin-Wo S."/>
            <person name="Wang Z."/>
            <person name="Yang X."/>
            <person name="Kozik A."/>
            <person name="Arikit S."/>
            <person name="Song C."/>
            <person name="Xia L."/>
            <person name="Froenicke L."/>
            <person name="Lavelle D.O."/>
            <person name="Truco M.J."/>
            <person name="Xia R."/>
            <person name="Zhu S."/>
            <person name="Xu C."/>
            <person name="Xu H."/>
            <person name="Xu X."/>
            <person name="Cox K."/>
            <person name="Korf I."/>
            <person name="Meyers B.C."/>
            <person name="Michelmore R.W."/>
        </authorList>
    </citation>
    <scope>NUCLEOTIDE SEQUENCE [LARGE SCALE GENOMIC DNA]</scope>
    <source>
        <strain evidence="9">cv. Salinas</strain>
        <tissue evidence="8">Seedlings</tissue>
    </source>
</reference>
<accession>A0A9R1UQQ8</accession>
<protein>
    <recommendedName>
        <fullName evidence="7">Aminotransferase class I/classII large domain-containing protein</fullName>
    </recommendedName>
</protein>
<dbReference type="InterPro" id="IPR015421">
    <property type="entry name" value="PyrdxlP-dep_Trfase_major"/>
</dbReference>
<sequence length="428" mass="47237">MMMKKWAFQRNSEPKTTSETPTSSVLTILMSNLNQSDRRPIIPMAHGEPSLSPCFGTIQMTADAIAEAVHSAKFNGYSPTGGLLPARRAVAEYLSEGLTNKLLPDDVFLTMGCKHAAQNILTVLKGSKSNNILFPKPGFPYYEFLARSCHLEVRHFDLLPEKDWEVDLDSVESLADENTVAMVIINPGNPCGNVFTHQHLKKVAEIARNLGILVISDEVYDHIAFAKNPFVSMGNFGSIVPVVTLGSLSKRFIVPGWRLGWLVTHDPNGILKQHGIIESIKGYFHMSSNVPTFIQGALPDILGKREDHISSKNVNIIREAANSCYKGIIDIPGLSCPSKPEGSIFIMVKLDISAFKDIKDDLDFCVKLAKEESVLILPGISVGLKNWLRVTIAIDPSSLEDAIKRLKSFCGRHSKKSKSVECWLDHIS</sequence>
<evidence type="ECO:0000256" key="4">
    <source>
        <dbReference type="PIRNR" id="PIRNR000517"/>
    </source>
</evidence>
<organism evidence="8 9">
    <name type="scientific">Lactuca sativa</name>
    <name type="common">Garden lettuce</name>
    <dbReference type="NCBI Taxonomy" id="4236"/>
    <lineage>
        <taxon>Eukaryota</taxon>
        <taxon>Viridiplantae</taxon>
        <taxon>Streptophyta</taxon>
        <taxon>Embryophyta</taxon>
        <taxon>Tracheophyta</taxon>
        <taxon>Spermatophyta</taxon>
        <taxon>Magnoliopsida</taxon>
        <taxon>eudicotyledons</taxon>
        <taxon>Gunneridae</taxon>
        <taxon>Pentapetalae</taxon>
        <taxon>asterids</taxon>
        <taxon>campanulids</taxon>
        <taxon>Asterales</taxon>
        <taxon>Asteraceae</taxon>
        <taxon>Cichorioideae</taxon>
        <taxon>Cichorieae</taxon>
        <taxon>Lactucinae</taxon>
        <taxon>Lactuca</taxon>
    </lineage>
</organism>
<dbReference type="InterPro" id="IPR004839">
    <property type="entry name" value="Aminotransferase_I/II_large"/>
</dbReference>
<keyword evidence="9" id="KW-1185">Reference proteome</keyword>
<dbReference type="GO" id="GO:0030170">
    <property type="term" value="F:pyridoxal phosphate binding"/>
    <property type="evidence" value="ECO:0007669"/>
    <property type="project" value="InterPro"/>
</dbReference>
<evidence type="ECO:0000256" key="3">
    <source>
        <dbReference type="ARBA" id="ARBA00022898"/>
    </source>
</evidence>
<dbReference type="AlphaFoldDB" id="A0A9R1UQQ8"/>
<feature type="modified residue" description="N6-(pyridoxal phosphate)lysine" evidence="5">
    <location>
        <position position="250"/>
    </location>
</feature>
<name>A0A9R1UQQ8_LACSA</name>
<dbReference type="Pfam" id="PF00155">
    <property type="entry name" value="Aminotran_1_2"/>
    <property type="match status" value="1"/>
</dbReference>
<dbReference type="CDD" id="cd00609">
    <property type="entry name" value="AAT_like"/>
    <property type="match status" value="1"/>
</dbReference>
<evidence type="ECO:0000313" key="9">
    <source>
        <dbReference type="Proteomes" id="UP000235145"/>
    </source>
</evidence>
<dbReference type="Proteomes" id="UP000235145">
    <property type="component" value="Unassembled WGS sequence"/>
</dbReference>
<dbReference type="EMBL" id="NBSK02000008">
    <property type="protein sequence ID" value="KAJ0192247.1"/>
    <property type="molecule type" value="Genomic_DNA"/>
</dbReference>
<feature type="region of interest" description="Disordered" evidence="6">
    <location>
        <begin position="1"/>
        <end position="22"/>
    </location>
</feature>
<gene>
    <name evidence="8" type="ORF">LSAT_V11C800443590</name>
</gene>
<evidence type="ECO:0000256" key="2">
    <source>
        <dbReference type="ARBA" id="ARBA00007441"/>
    </source>
</evidence>
<comment type="caution">
    <text evidence="8">The sequence shown here is derived from an EMBL/GenBank/DDBJ whole genome shotgun (WGS) entry which is preliminary data.</text>
</comment>
<dbReference type="GO" id="GO:0006572">
    <property type="term" value="P:L-tyrosine catabolic process"/>
    <property type="evidence" value="ECO:0000318"/>
    <property type="project" value="GO_Central"/>
</dbReference>
<dbReference type="NCBIfam" id="TIGR01265">
    <property type="entry name" value="tyr_nico_aTase"/>
    <property type="match status" value="1"/>
</dbReference>